<keyword evidence="3" id="KW-0472">Membrane</keyword>
<dbReference type="NCBIfam" id="TIGR03779">
    <property type="entry name" value="Bac_Flav_CT_M"/>
    <property type="match status" value="1"/>
</dbReference>
<feature type="transmembrane region" description="Helical" evidence="3">
    <location>
        <begin position="12"/>
        <end position="28"/>
    </location>
</feature>
<dbReference type="EMBL" id="JBHSGN010000094">
    <property type="protein sequence ID" value="MFC4675239.1"/>
    <property type="molecule type" value="Genomic_DNA"/>
</dbReference>
<accession>A0ABV9KZN9</accession>
<sequence>MNNRQKLKKYAVFALMGIAFAACIWLIFKPSSDEKEKEKLGIGYNDKIPDPTNNEIIEDKRDAYEQASLKERNSKDMVNLQDYSSMLKSRENNNDGIDLPEQELKPQQQSERHAAIGNSVSSYRDINRTLGTFYEKPAYDPEKEEMKKKMQELEDKLTEKESKQSSMDEQIALMEKSYELAAKYMPQTQTAGNVQYPNETAFTENISEGLSAQDMKNKIVRSSKNGNEKVTISPVRQARDRTVSALRQDYSNDELITLYDQPRNFGFNTLKSQESKADKNTIKACIHGDQTVMSGQSVFLRLLEAIIIDDVTIPVNTILTANANLQGERLGLQVSSIEYDGAIYPVKISIYDTDGTKGVYIPASMELDALKEIAANMGNSMGQSFTMTQSASAQIASDLTKGVIQGASQLFAKKIRMVKINLKAGHKVLLYPEKQ</sequence>
<comment type="caution">
    <text evidence="5">The sequence shown here is derived from an EMBL/GenBank/DDBJ whole genome shotgun (WGS) entry which is preliminary data.</text>
</comment>
<evidence type="ECO:0000259" key="4">
    <source>
        <dbReference type="Pfam" id="PF12508"/>
    </source>
</evidence>
<reference evidence="6" key="1">
    <citation type="journal article" date="2019" name="Int. J. Syst. Evol. Microbiol.">
        <title>The Global Catalogue of Microorganisms (GCM) 10K type strain sequencing project: providing services to taxonomists for standard genome sequencing and annotation.</title>
        <authorList>
            <consortium name="The Broad Institute Genomics Platform"/>
            <consortium name="The Broad Institute Genome Sequencing Center for Infectious Disease"/>
            <person name="Wu L."/>
            <person name="Ma J."/>
        </authorList>
    </citation>
    <scope>NUCLEOTIDE SEQUENCE [LARGE SCALE GENOMIC DNA]</scope>
    <source>
        <strain evidence="6">CCUG 66188</strain>
    </source>
</reference>
<feature type="region of interest" description="Disordered" evidence="2">
    <location>
        <begin position="88"/>
        <end position="120"/>
    </location>
</feature>
<feature type="domain" description="Conjugative transposon TraM C-terminal" evidence="4">
    <location>
        <begin position="282"/>
        <end position="430"/>
    </location>
</feature>
<evidence type="ECO:0000256" key="2">
    <source>
        <dbReference type="SAM" id="MobiDB-lite"/>
    </source>
</evidence>
<feature type="coiled-coil region" evidence="1">
    <location>
        <begin position="143"/>
        <end position="170"/>
    </location>
</feature>
<evidence type="ECO:0000313" key="6">
    <source>
        <dbReference type="Proteomes" id="UP001596023"/>
    </source>
</evidence>
<keyword evidence="6" id="KW-1185">Reference proteome</keyword>
<organism evidence="5 6">
    <name type="scientific">Dysgonomonas termitidis</name>
    <dbReference type="NCBI Taxonomy" id="1516126"/>
    <lineage>
        <taxon>Bacteria</taxon>
        <taxon>Pseudomonadati</taxon>
        <taxon>Bacteroidota</taxon>
        <taxon>Bacteroidia</taxon>
        <taxon>Bacteroidales</taxon>
        <taxon>Dysgonomonadaceae</taxon>
        <taxon>Dysgonomonas</taxon>
    </lineage>
</organism>
<dbReference type="PROSITE" id="PS51257">
    <property type="entry name" value="PROKAR_LIPOPROTEIN"/>
    <property type="match status" value="1"/>
</dbReference>
<gene>
    <name evidence="5" type="primary">traM</name>
    <name evidence="5" type="ORF">ACFO6W_16180</name>
</gene>
<keyword evidence="1" id="KW-0175">Coiled coil</keyword>
<proteinExistence type="predicted"/>
<evidence type="ECO:0000313" key="5">
    <source>
        <dbReference type="EMBL" id="MFC4675239.1"/>
    </source>
</evidence>
<dbReference type="Proteomes" id="UP001596023">
    <property type="component" value="Unassembled WGS sequence"/>
</dbReference>
<dbReference type="RefSeq" id="WP_379998295.1">
    <property type="nucleotide sequence ID" value="NZ_JBHSGN010000094.1"/>
</dbReference>
<evidence type="ECO:0000256" key="3">
    <source>
        <dbReference type="SAM" id="Phobius"/>
    </source>
</evidence>
<dbReference type="InterPro" id="IPR055407">
    <property type="entry name" value="TraM_C"/>
</dbReference>
<name>A0ABV9KZN9_9BACT</name>
<keyword evidence="3" id="KW-1133">Transmembrane helix</keyword>
<evidence type="ECO:0000256" key="1">
    <source>
        <dbReference type="SAM" id="Coils"/>
    </source>
</evidence>
<dbReference type="InterPro" id="IPR022187">
    <property type="entry name" value="Conjug_transposon_TraM"/>
</dbReference>
<dbReference type="Pfam" id="PF12508">
    <property type="entry name" value="Transposon_TraM"/>
    <property type="match status" value="1"/>
</dbReference>
<keyword evidence="3" id="KW-0812">Transmembrane</keyword>
<protein>
    <submittedName>
        <fullName evidence="5">Conjugative transposon protein TraM</fullName>
    </submittedName>
</protein>